<evidence type="ECO:0000256" key="1">
    <source>
        <dbReference type="PROSITE-ProRule" id="PRU00047"/>
    </source>
</evidence>
<feature type="region of interest" description="Disordered" evidence="2">
    <location>
        <begin position="536"/>
        <end position="571"/>
    </location>
</feature>
<evidence type="ECO:0000313" key="4">
    <source>
        <dbReference type="EMBL" id="KFK24773.1"/>
    </source>
</evidence>
<dbReference type="PROSITE" id="PS50158">
    <property type="entry name" value="ZF_CCHC"/>
    <property type="match status" value="1"/>
</dbReference>
<organism evidence="4 5">
    <name type="scientific">Arabis alpina</name>
    <name type="common">Alpine rock-cress</name>
    <dbReference type="NCBI Taxonomy" id="50452"/>
    <lineage>
        <taxon>Eukaryota</taxon>
        <taxon>Viridiplantae</taxon>
        <taxon>Streptophyta</taxon>
        <taxon>Embryophyta</taxon>
        <taxon>Tracheophyta</taxon>
        <taxon>Spermatophyta</taxon>
        <taxon>Magnoliopsida</taxon>
        <taxon>eudicotyledons</taxon>
        <taxon>Gunneridae</taxon>
        <taxon>Pentapetalae</taxon>
        <taxon>rosids</taxon>
        <taxon>malvids</taxon>
        <taxon>Brassicales</taxon>
        <taxon>Brassicaceae</taxon>
        <taxon>Arabideae</taxon>
        <taxon>Arabis</taxon>
    </lineage>
</organism>
<protein>
    <recommendedName>
        <fullName evidence="3">CCHC-type domain-containing protein</fullName>
    </recommendedName>
</protein>
<dbReference type="InterPro" id="IPR040256">
    <property type="entry name" value="At4g02000-like"/>
</dbReference>
<dbReference type="Gramene" id="KFK24773">
    <property type="protein sequence ID" value="KFK24773"/>
    <property type="gene ID" value="AALP_AA8G022800"/>
</dbReference>
<feature type="region of interest" description="Disordered" evidence="2">
    <location>
        <begin position="95"/>
        <end position="115"/>
    </location>
</feature>
<feature type="region of interest" description="Disordered" evidence="2">
    <location>
        <begin position="1"/>
        <end position="23"/>
    </location>
</feature>
<dbReference type="PANTHER" id="PTHR31286">
    <property type="entry name" value="GLYCINE-RICH CELL WALL STRUCTURAL PROTEIN 1.8-LIKE"/>
    <property type="match status" value="1"/>
</dbReference>
<dbReference type="OMA" id="TMVTIND"/>
<name>A0A087G4H1_ARAAL</name>
<keyword evidence="5" id="KW-1185">Reference proteome</keyword>
<evidence type="ECO:0000259" key="3">
    <source>
        <dbReference type="PROSITE" id="PS50158"/>
    </source>
</evidence>
<dbReference type="OrthoDB" id="1098763at2759"/>
<keyword evidence="1" id="KW-0863">Zinc-finger</keyword>
<reference evidence="5" key="1">
    <citation type="journal article" date="2015" name="Nat. Plants">
        <title>Genome expansion of Arabis alpina linked with retrotransposition and reduced symmetric DNA methylation.</title>
        <authorList>
            <person name="Willing E.M."/>
            <person name="Rawat V."/>
            <person name="Mandakova T."/>
            <person name="Maumus F."/>
            <person name="James G.V."/>
            <person name="Nordstroem K.J."/>
            <person name="Becker C."/>
            <person name="Warthmann N."/>
            <person name="Chica C."/>
            <person name="Szarzynska B."/>
            <person name="Zytnicki M."/>
            <person name="Albani M.C."/>
            <person name="Kiefer C."/>
            <person name="Bergonzi S."/>
            <person name="Castaings L."/>
            <person name="Mateos J.L."/>
            <person name="Berns M.C."/>
            <person name="Bujdoso N."/>
            <person name="Piofczyk T."/>
            <person name="de Lorenzo L."/>
            <person name="Barrero-Sicilia C."/>
            <person name="Mateos I."/>
            <person name="Piednoel M."/>
            <person name="Hagmann J."/>
            <person name="Chen-Min-Tao R."/>
            <person name="Iglesias-Fernandez R."/>
            <person name="Schuster S.C."/>
            <person name="Alonso-Blanco C."/>
            <person name="Roudier F."/>
            <person name="Carbonero P."/>
            <person name="Paz-Ares J."/>
            <person name="Davis S.J."/>
            <person name="Pecinka A."/>
            <person name="Quesneville H."/>
            <person name="Colot V."/>
            <person name="Lysak M.A."/>
            <person name="Weigel D."/>
            <person name="Coupland G."/>
            <person name="Schneeberger K."/>
        </authorList>
    </citation>
    <scope>NUCLEOTIDE SEQUENCE [LARGE SCALE GENOMIC DNA]</scope>
    <source>
        <strain evidence="5">cv. Pajares</strain>
    </source>
</reference>
<accession>A0A087G4H1</accession>
<dbReference type="EMBL" id="CM002876">
    <property type="protein sequence ID" value="KFK24773.1"/>
    <property type="molecule type" value="Genomic_DNA"/>
</dbReference>
<dbReference type="GO" id="GO:0008270">
    <property type="term" value="F:zinc ion binding"/>
    <property type="evidence" value="ECO:0007669"/>
    <property type="project" value="UniProtKB-KW"/>
</dbReference>
<keyword evidence="1" id="KW-0479">Metal-binding</keyword>
<dbReference type="eggNOG" id="KOG1075">
    <property type="taxonomic scope" value="Eukaryota"/>
</dbReference>
<sequence>MDQINSSPPQPPPSPSPTLPPLSAPVAITLVASSPPVAHGEDVAARNLVIERTDLPPSSHKKIGDKDRETNHAHIQFPPLKGVWVKKLDSLASVSHPPPRTSVINSRNSPLSVSEPLNSQHARHQQAPRTVAVEDDIRFPGTAKMNPASRNLYRATEPEYLDDGTPKVTISRHVLLQGLENQKEYVLGQFYRCYLPPGGLIYAVFNKLWGRSCKITIRKLGESNYLFHIPDESTRTWVLQRGLWHVDDCLMFVAPWTPEASLAIPEIRTIPVWVTLKKIPNILYSIPGISHIASGLGAPMATHKPRLDPILMGEAKILVEVELCKAVPSRIAADDENGFISMVDVEYAWLPSKCERCGQLGHKVKRCLQVDSESHVANGGIEIGSNVSIKVVPKSANSNSTLVVASGIEESPPTILVDENATPNSIVATSAIISAGDLISLATISVLENIYESPTMVTINDTIDSPILEFAQPLPVTTTTSAQSHSTVQEDNSASLELDFGSNKFASLIALEEEEDLSDLETDSMELMTPSGKRILRDRPVKPSTKAKEMIWQSVGRGHGNRGRGNRGGCG</sequence>
<dbReference type="GO" id="GO:0003676">
    <property type="term" value="F:nucleic acid binding"/>
    <property type="evidence" value="ECO:0007669"/>
    <property type="project" value="InterPro"/>
</dbReference>
<feature type="compositionally biased region" description="Polar residues" evidence="2">
    <location>
        <begin position="102"/>
        <end position="115"/>
    </location>
</feature>
<dbReference type="Pfam" id="PF14111">
    <property type="entry name" value="DUF4283"/>
    <property type="match status" value="1"/>
</dbReference>
<feature type="compositionally biased region" description="Pro residues" evidence="2">
    <location>
        <begin position="8"/>
        <end position="23"/>
    </location>
</feature>
<dbReference type="Proteomes" id="UP000029120">
    <property type="component" value="Chromosome 8"/>
</dbReference>
<feature type="compositionally biased region" description="Basic and acidic residues" evidence="2">
    <location>
        <begin position="536"/>
        <end position="549"/>
    </location>
</feature>
<gene>
    <name evidence="4" type="ordered locus">AALP_Aa8g022800</name>
</gene>
<dbReference type="PANTHER" id="PTHR31286:SF133">
    <property type="entry name" value="TA11-LIKE NON-LTR RETROELEMENT PROTEIN-RELATED"/>
    <property type="match status" value="1"/>
</dbReference>
<feature type="domain" description="CCHC-type" evidence="3">
    <location>
        <begin position="353"/>
        <end position="367"/>
    </location>
</feature>
<evidence type="ECO:0000256" key="2">
    <source>
        <dbReference type="SAM" id="MobiDB-lite"/>
    </source>
</evidence>
<dbReference type="InterPro" id="IPR025558">
    <property type="entry name" value="DUF4283"/>
</dbReference>
<dbReference type="AlphaFoldDB" id="A0A087G4H1"/>
<evidence type="ECO:0000313" key="5">
    <source>
        <dbReference type="Proteomes" id="UP000029120"/>
    </source>
</evidence>
<keyword evidence="1" id="KW-0862">Zinc</keyword>
<dbReference type="InterPro" id="IPR001878">
    <property type="entry name" value="Znf_CCHC"/>
</dbReference>
<proteinExistence type="predicted"/>